<accession>A9UPY6</accession>
<comment type="cofactor">
    <cofactor evidence="10">
        <name>Mn(2+)</name>
        <dbReference type="ChEBI" id="CHEBI:29035"/>
    </cofactor>
</comment>
<evidence type="ECO:0000313" key="11">
    <source>
        <dbReference type="EMBL" id="EDQ92501.1"/>
    </source>
</evidence>
<evidence type="ECO:0000256" key="7">
    <source>
        <dbReference type="ARBA" id="ARBA00023136"/>
    </source>
</evidence>
<dbReference type="CDD" id="cd00218">
    <property type="entry name" value="GlcAT-I"/>
    <property type="match status" value="1"/>
</dbReference>
<feature type="binding site" evidence="10">
    <location>
        <position position="104"/>
    </location>
    <ligand>
        <name>Mn(2+)</name>
        <dbReference type="ChEBI" id="CHEBI:29035"/>
    </ligand>
</feature>
<name>A9UPY6_MONBE</name>
<dbReference type="RefSeq" id="XP_001742263.1">
    <property type="nucleotide sequence ID" value="XM_001742211.1"/>
</dbReference>
<proteinExistence type="inferred from homology"/>
<dbReference type="EMBL" id="CH991543">
    <property type="protein sequence ID" value="EDQ92501.1"/>
    <property type="molecule type" value="Genomic_DNA"/>
</dbReference>
<keyword evidence="12" id="KW-1185">Reference proteome</keyword>
<keyword evidence="4" id="KW-0812">Transmembrane</keyword>
<dbReference type="InterPro" id="IPR005027">
    <property type="entry name" value="Glyco_trans_43"/>
</dbReference>
<evidence type="ECO:0000256" key="6">
    <source>
        <dbReference type="ARBA" id="ARBA00022989"/>
    </source>
</evidence>
<evidence type="ECO:0000256" key="5">
    <source>
        <dbReference type="ARBA" id="ARBA00022968"/>
    </source>
</evidence>
<dbReference type="Gene3D" id="3.90.550.10">
    <property type="entry name" value="Spore Coat Polysaccharide Biosynthesis Protein SpsA, Chain A"/>
    <property type="match status" value="1"/>
</dbReference>
<dbReference type="InterPro" id="IPR029044">
    <property type="entry name" value="Nucleotide-diphossugar_trans"/>
</dbReference>
<dbReference type="OMA" id="FPSCTRQ"/>
<evidence type="ECO:0000256" key="8">
    <source>
        <dbReference type="ARBA" id="ARBA00023180"/>
    </source>
</evidence>
<dbReference type="GO" id="GO:0005975">
    <property type="term" value="P:carbohydrate metabolic process"/>
    <property type="evidence" value="ECO:0000318"/>
    <property type="project" value="GO_Central"/>
</dbReference>
<dbReference type="GO" id="GO:0050650">
    <property type="term" value="P:chondroitin sulfate proteoglycan biosynthetic process"/>
    <property type="evidence" value="ECO:0000318"/>
    <property type="project" value="GO_Central"/>
</dbReference>
<dbReference type="KEGG" id="mbr:MONBRDRAFT_22232"/>
<protein>
    <recommendedName>
        <fullName evidence="13">Galactosylgalactosylxylosylprotein 3-beta-glucuronosyltransferase</fullName>
    </recommendedName>
</protein>
<evidence type="ECO:0000256" key="4">
    <source>
        <dbReference type="ARBA" id="ARBA00022692"/>
    </source>
</evidence>
<dbReference type="PANTHER" id="PTHR10896:SF65">
    <property type="entry name" value="GALACTOSYLGALACTOSYLXYLOSYLPROTEIN 3-BETA-GLUCURONOSYLTRANSFERASE 3"/>
    <property type="match status" value="1"/>
</dbReference>
<dbReference type="GO" id="GO:0000139">
    <property type="term" value="C:Golgi membrane"/>
    <property type="evidence" value="ECO:0000318"/>
    <property type="project" value="GO_Central"/>
</dbReference>
<dbReference type="FunCoup" id="A9UPY6">
    <property type="interactions" value="698"/>
</dbReference>
<evidence type="ECO:0000256" key="10">
    <source>
        <dbReference type="PIRSR" id="PIRSR605027-3"/>
    </source>
</evidence>
<reference evidence="11 12" key="1">
    <citation type="journal article" date="2008" name="Nature">
        <title>The genome of the choanoflagellate Monosiga brevicollis and the origin of metazoans.</title>
        <authorList>
            <consortium name="JGI Sequencing"/>
            <person name="King N."/>
            <person name="Westbrook M.J."/>
            <person name="Young S.L."/>
            <person name="Kuo A."/>
            <person name="Abedin M."/>
            <person name="Chapman J."/>
            <person name="Fairclough S."/>
            <person name="Hellsten U."/>
            <person name="Isogai Y."/>
            <person name="Letunic I."/>
            <person name="Marr M."/>
            <person name="Pincus D."/>
            <person name="Putnam N."/>
            <person name="Rokas A."/>
            <person name="Wright K.J."/>
            <person name="Zuzow R."/>
            <person name="Dirks W."/>
            <person name="Good M."/>
            <person name="Goodstein D."/>
            <person name="Lemons D."/>
            <person name="Li W."/>
            <person name="Lyons J.B."/>
            <person name="Morris A."/>
            <person name="Nichols S."/>
            <person name="Richter D.J."/>
            <person name="Salamov A."/>
            <person name="Bork P."/>
            <person name="Lim W.A."/>
            <person name="Manning G."/>
            <person name="Miller W.T."/>
            <person name="McGinnis W."/>
            <person name="Shapiro H."/>
            <person name="Tjian R."/>
            <person name="Grigoriev I.V."/>
            <person name="Rokhsar D."/>
        </authorList>
    </citation>
    <scope>NUCLEOTIDE SEQUENCE [LARGE SCALE GENOMIC DNA]</scope>
    <source>
        <strain evidence="12">MX1 / ATCC 50154</strain>
    </source>
</reference>
<evidence type="ECO:0000313" key="12">
    <source>
        <dbReference type="Proteomes" id="UP000001357"/>
    </source>
</evidence>
<keyword evidence="5" id="KW-0735">Signal-anchor</keyword>
<comment type="similarity">
    <text evidence="2">Belongs to the glycosyltransferase 43 family.</text>
</comment>
<keyword evidence="10" id="KW-0464">Manganese</keyword>
<evidence type="ECO:0000256" key="1">
    <source>
        <dbReference type="ARBA" id="ARBA00004606"/>
    </source>
</evidence>
<keyword evidence="7" id="KW-0472">Membrane</keyword>
<dbReference type="Pfam" id="PF03360">
    <property type="entry name" value="Glyco_transf_43"/>
    <property type="match status" value="1"/>
</dbReference>
<keyword evidence="8" id="KW-0325">Glycoprotein</keyword>
<dbReference type="PANTHER" id="PTHR10896">
    <property type="entry name" value="GALACTOSYLGALACTOSYLXYLOSYLPROTEIN 3-BETA-GLUCURONOSYLTRANSFERASE BETA-1,3-GLUCURONYLTRANSFERASE"/>
    <property type="match status" value="1"/>
</dbReference>
<dbReference type="SUPFAM" id="SSF53448">
    <property type="entry name" value="Nucleotide-diphospho-sugar transferases"/>
    <property type="match status" value="1"/>
</dbReference>
<evidence type="ECO:0008006" key="13">
    <source>
        <dbReference type="Google" id="ProtNLM"/>
    </source>
</evidence>
<evidence type="ECO:0000256" key="9">
    <source>
        <dbReference type="PIRSR" id="PIRSR605027-1"/>
    </source>
</evidence>
<dbReference type="InParanoid" id="A9UPY6"/>
<dbReference type="GO" id="GO:0015018">
    <property type="term" value="F:galactosylgalactosylxylosylprotein 3-beta-glucuronosyltransferase activity"/>
    <property type="evidence" value="ECO:0000318"/>
    <property type="project" value="GO_Central"/>
</dbReference>
<dbReference type="FunFam" id="3.90.550.10:FF:000147">
    <property type="entry name" value="Galactosylgalactosylxylosylprotein 3-beta-glucuronosyltransferase"/>
    <property type="match status" value="1"/>
</dbReference>
<comment type="subcellular location">
    <subcellularLocation>
        <location evidence="1">Membrane</location>
        <topology evidence="1">Single-pass type II membrane protein</topology>
    </subcellularLocation>
</comment>
<keyword evidence="3" id="KW-0808">Transferase</keyword>
<dbReference type="eggNOG" id="KOG1476">
    <property type="taxonomic scope" value="Eukaryota"/>
</dbReference>
<dbReference type="Proteomes" id="UP000001357">
    <property type="component" value="Unassembled WGS sequence"/>
</dbReference>
<keyword evidence="6" id="KW-1133">Transmembrane helix</keyword>
<dbReference type="GO" id="GO:0046872">
    <property type="term" value="F:metal ion binding"/>
    <property type="evidence" value="ECO:0007669"/>
    <property type="project" value="UniProtKB-KW"/>
</dbReference>
<feature type="active site" description="Proton donor/acceptor" evidence="9">
    <location>
        <position position="192"/>
    </location>
</feature>
<sequence length="243" mass="27827">MLYLITPTYARETQFVDLTRLCQTLLLVPRVHWIVIEDAEDFSPHVTQFMAECGVNYSHLHAATPPLRKGRICQKIDRRIGCTEHRLGLRRNGNEGLVYFADDDNTYSIELFKRMRSIKTIGIWRVGFLGKMRYGGPLSEMTPEGPKLTGWHVGWDPNRPYPLDMASFAFAARLIEDNEVHFPIQAPPGQLETMFLERLLGRNAKLEVMDTDVTRVLVWHTRTERPSLGLEGKLPEAPNTPVI</sequence>
<gene>
    <name evidence="11" type="ORF">MONBRDRAFT_22232</name>
</gene>
<evidence type="ECO:0000256" key="3">
    <source>
        <dbReference type="ARBA" id="ARBA00022679"/>
    </source>
</evidence>
<organism evidence="11 12">
    <name type="scientific">Monosiga brevicollis</name>
    <name type="common">Choanoflagellate</name>
    <dbReference type="NCBI Taxonomy" id="81824"/>
    <lineage>
        <taxon>Eukaryota</taxon>
        <taxon>Choanoflagellata</taxon>
        <taxon>Craspedida</taxon>
        <taxon>Salpingoecidae</taxon>
        <taxon>Monosiga</taxon>
    </lineage>
</organism>
<evidence type="ECO:0000256" key="2">
    <source>
        <dbReference type="ARBA" id="ARBA00007706"/>
    </source>
</evidence>
<keyword evidence="10" id="KW-0479">Metal-binding</keyword>
<dbReference type="AlphaFoldDB" id="A9UPY6"/>
<dbReference type="GeneID" id="5887814"/>